<feature type="region of interest" description="Disordered" evidence="1">
    <location>
        <begin position="38"/>
        <end position="117"/>
    </location>
</feature>
<accession>A0ABU4VN05</accession>
<keyword evidence="4" id="KW-1185">Reference proteome</keyword>
<feature type="signal peptide" evidence="2">
    <location>
        <begin position="1"/>
        <end position="28"/>
    </location>
</feature>
<evidence type="ECO:0000313" key="3">
    <source>
        <dbReference type="EMBL" id="MDX8152326.1"/>
    </source>
</evidence>
<dbReference type="RefSeq" id="WP_319954480.1">
    <property type="nucleotide sequence ID" value="NZ_JAXAVX010000005.1"/>
</dbReference>
<evidence type="ECO:0000256" key="1">
    <source>
        <dbReference type="SAM" id="MobiDB-lite"/>
    </source>
</evidence>
<reference evidence="3 4" key="1">
    <citation type="submission" date="2023-11" db="EMBL/GenBank/DDBJ databases">
        <authorList>
            <person name="Xu M."/>
            <person name="Jiang T."/>
        </authorList>
    </citation>
    <scope>NUCLEOTIDE SEQUENCE [LARGE SCALE GENOMIC DNA]</scope>
    <source>
        <strain evidence="3 4">SD</strain>
    </source>
</reference>
<proteinExistence type="predicted"/>
<sequence length="301" mass="31488">MPARPGPLLRRRCTVLAAIAATAATPMAVTTAPWGSDAAAASAPAPRTTVAVDGATVGPPRAAPRDARTAAPTGPTTGRGGRTALRRAPGTPPAGGRPRHRGAPARRAVARPAERCARRGARTVGRGVDARLFTLDWGGDDLYGPNRSVYACLLGRAPRLLWWMESGAQPTFAPVRFAGGIVGFGLSVADAMCLKVLGAPECTERTVASYDLRTGRRRLEARVARDPAALAVGARGWLLWATPAAGAAPGDALELWGLARDDDGRAIPRLLDRGTGISGLRVWQDRAAWTRDGVVHEASLR</sequence>
<protein>
    <submittedName>
        <fullName evidence="3">Uncharacterized protein</fullName>
    </submittedName>
</protein>
<comment type="caution">
    <text evidence="3">The sequence shown here is derived from an EMBL/GenBank/DDBJ whole genome shotgun (WGS) entry which is preliminary data.</text>
</comment>
<gene>
    <name evidence="3" type="ORF">SK069_12015</name>
</gene>
<feature type="chain" id="PRO_5045411601" evidence="2">
    <location>
        <begin position="29"/>
        <end position="301"/>
    </location>
</feature>
<evidence type="ECO:0000313" key="4">
    <source>
        <dbReference type="Proteomes" id="UP001277761"/>
    </source>
</evidence>
<evidence type="ECO:0000256" key="2">
    <source>
        <dbReference type="SAM" id="SignalP"/>
    </source>
</evidence>
<feature type="compositionally biased region" description="Low complexity" evidence="1">
    <location>
        <begin position="69"/>
        <end position="89"/>
    </location>
</feature>
<name>A0ABU4VN05_9ACTN</name>
<dbReference type="Proteomes" id="UP001277761">
    <property type="component" value="Unassembled WGS sequence"/>
</dbReference>
<feature type="compositionally biased region" description="Low complexity" evidence="1">
    <location>
        <begin position="38"/>
        <end position="51"/>
    </location>
</feature>
<dbReference type="EMBL" id="JAXAVX010000005">
    <property type="protein sequence ID" value="MDX8152326.1"/>
    <property type="molecule type" value="Genomic_DNA"/>
</dbReference>
<organism evidence="3 4">
    <name type="scientific">Patulibacter brassicae</name>
    <dbReference type="NCBI Taxonomy" id="1705717"/>
    <lineage>
        <taxon>Bacteria</taxon>
        <taxon>Bacillati</taxon>
        <taxon>Actinomycetota</taxon>
        <taxon>Thermoleophilia</taxon>
        <taxon>Solirubrobacterales</taxon>
        <taxon>Patulibacteraceae</taxon>
        <taxon>Patulibacter</taxon>
    </lineage>
</organism>
<keyword evidence="2" id="KW-0732">Signal</keyword>